<dbReference type="RefSeq" id="WP_336402460.1">
    <property type="nucleotide sequence ID" value="NZ_JBAPLU010000001.1"/>
</dbReference>
<reference evidence="1 2" key="1">
    <citation type="submission" date="2024-03" db="EMBL/GenBank/DDBJ databases">
        <title>Draft genome sequence of Klenkia sp. LSe6-5.</title>
        <authorList>
            <person name="Duangmal K."/>
            <person name="Chantavorakit T."/>
        </authorList>
    </citation>
    <scope>NUCLEOTIDE SEQUENCE [LARGE SCALE GENOMIC DNA]</scope>
    <source>
        <strain evidence="1 2">LSe6-5</strain>
    </source>
</reference>
<comment type="caution">
    <text evidence="1">The sequence shown here is derived from an EMBL/GenBank/DDBJ whole genome shotgun (WGS) entry which is preliminary data.</text>
</comment>
<evidence type="ECO:0000313" key="1">
    <source>
        <dbReference type="EMBL" id="MEI4270318.1"/>
    </source>
</evidence>
<sequence>MALRIRMTRTAQDASTVSYRYGPTWEDQPRSVMLDRDTGEPVESTDLDDRRVASWLRREQQRTGEWIPKGQIIA</sequence>
<dbReference type="Proteomes" id="UP001361570">
    <property type="component" value="Unassembled WGS sequence"/>
</dbReference>
<evidence type="ECO:0000313" key="2">
    <source>
        <dbReference type="Proteomes" id="UP001361570"/>
    </source>
</evidence>
<name>A0ABU8DR38_9ACTN</name>
<gene>
    <name evidence="1" type="ORF">TEK04_01160</name>
</gene>
<evidence type="ECO:0008006" key="3">
    <source>
        <dbReference type="Google" id="ProtNLM"/>
    </source>
</evidence>
<proteinExistence type="predicted"/>
<accession>A0ABU8DR38</accession>
<protein>
    <recommendedName>
        <fullName evidence="3">YD repeat-containing protein</fullName>
    </recommendedName>
</protein>
<keyword evidence="2" id="KW-1185">Reference proteome</keyword>
<organism evidence="1 2">
    <name type="scientific">Klenkia sesuvii</name>
    <dbReference type="NCBI Taxonomy" id="3103137"/>
    <lineage>
        <taxon>Bacteria</taxon>
        <taxon>Bacillati</taxon>
        <taxon>Actinomycetota</taxon>
        <taxon>Actinomycetes</taxon>
        <taxon>Geodermatophilales</taxon>
        <taxon>Geodermatophilaceae</taxon>
        <taxon>Klenkia</taxon>
    </lineage>
</organism>
<dbReference type="EMBL" id="JBAPLU010000001">
    <property type="protein sequence ID" value="MEI4270318.1"/>
    <property type="molecule type" value="Genomic_DNA"/>
</dbReference>